<reference evidence="2" key="2">
    <citation type="submission" date="2015-01" db="EMBL/GenBank/DDBJ databases">
        <title>Evolutionary Origins and Diversification of the Mycorrhizal Mutualists.</title>
        <authorList>
            <consortium name="DOE Joint Genome Institute"/>
            <consortium name="Mycorrhizal Genomics Consortium"/>
            <person name="Kohler A."/>
            <person name="Kuo A."/>
            <person name="Nagy L.G."/>
            <person name="Floudas D."/>
            <person name="Copeland A."/>
            <person name="Barry K.W."/>
            <person name="Cichocki N."/>
            <person name="Veneault-Fourrey C."/>
            <person name="LaButti K."/>
            <person name="Lindquist E.A."/>
            <person name="Lipzen A."/>
            <person name="Lundell T."/>
            <person name="Morin E."/>
            <person name="Murat C."/>
            <person name="Riley R."/>
            <person name="Ohm R."/>
            <person name="Sun H."/>
            <person name="Tunlid A."/>
            <person name="Henrissat B."/>
            <person name="Grigoriev I.V."/>
            <person name="Hibbett D.S."/>
            <person name="Martin F."/>
        </authorList>
    </citation>
    <scope>NUCLEOTIDE SEQUENCE [LARGE SCALE GENOMIC DNA]</scope>
    <source>
        <strain evidence="2">MAFF 305830</strain>
    </source>
</reference>
<dbReference type="HOGENOM" id="CLU_1338230_0_0_1"/>
<name>A0A0C2WLI2_SERVB</name>
<dbReference type="AlphaFoldDB" id="A0A0C2WLI2"/>
<gene>
    <name evidence="1" type="ORF">M408DRAFT_24898</name>
</gene>
<proteinExistence type="predicted"/>
<keyword evidence="2" id="KW-1185">Reference proteome</keyword>
<sequence length="208" mass="24197">MLPPSFPVLKYLDFLITASIALINAPQLVELTIADSLLLDEDSGLFTTSINPRILRITCELRGYEYPRLGKHFKRELSSAYVWSRVEELHITSIGKDELHHPFIQLLKGHAGARAPWFPKLVCLTVRYYPCSEEDKMHRINRLLDIMSARMKAGLPEFTTLEVGWMAIGYRPKVRWGEEEWFVTEWLDCLQESKDEEWRDDKEEEGNA</sequence>
<reference evidence="1 2" key="1">
    <citation type="submission" date="2014-04" db="EMBL/GenBank/DDBJ databases">
        <authorList>
            <consortium name="DOE Joint Genome Institute"/>
            <person name="Kuo A."/>
            <person name="Zuccaro A."/>
            <person name="Kohler A."/>
            <person name="Nagy L.G."/>
            <person name="Floudas D."/>
            <person name="Copeland A."/>
            <person name="Barry K.W."/>
            <person name="Cichocki N."/>
            <person name="Veneault-Fourrey C."/>
            <person name="LaButti K."/>
            <person name="Lindquist E.A."/>
            <person name="Lipzen A."/>
            <person name="Lundell T."/>
            <person name="Morin E."/>
            <person name="Murat C."/>
            <person name="Sun H."/>
            <person name="Tunlid A."/>
            <person name="Henrissat B."/>
            <person name="Grigoriev I.V."/>
            <person name="Hibbett D.S."/>
            <person name="Martin F."/>
            <person name="Nordberg H.P."/>
            <person name="Cantor M.N."/>
            <person name="Hua S.X."/>
        </authorList>
    </citation>
    <scope>NUCLEOTIDE SEQUENCE [LARGE SCALE GENOMIC DNA]</scope>
    <source>
        <strain evidence="1 2">MAFF 305830</strain>
    </source>
</reference>
<evidence type="ECO:0000313" key="2">
    <source>
        <dbReference type="Proteomes" id="UP000054097"/>
    </source>
</evidence>
<dbReference type="EMBL" id="KN824301">
    <property type="protein sequence ID" value="KIM27163.1"/>
    <property type="molecule type" value="Genomic_DNA"/>
</dbReference>
<accession>A0A0C2WLI2</accession>
<dbReference type="Proteomes" id="UP000054097">
    <property type="component" value="Unassembled WGS sequence"/>
</dbReference>
<protein>
    <submittedName>
        <fullName evidence="1">Uncharacterized protein</fullName>
    </submittedName>
</protein>
<organism evidence="1 2">
    <name type="scientific">Serendipita vermifera MAFF 305830</name>
    <dbReference type="NCBI Taxonomy" id="933852"/>
    <lineage>
        <taxon>Eukaryota</taxon>
        <taxon>Fungi</taxon>
        <taxon>Dikarya</taxon>
        <taxon>Basidiomycota</taxon>
        <taxon>Agaricomycotina</taxon>
        <taxon>Agaricomycetes</taxon>
        <taxon>Sebacinales</taxon>
        <taxon>Serendipitaceae</taxon>
        <taxon>Serendipita</taxon>
    </lineage>
</organism>
<evidence type="ECO:0000313" key="1">
    <source>
        <dbReference type="EMBL" id="KIM27163.1"/>
    </source>
</evidence>